<dbReference type="GO" id="GO:0005634">
    <property type="term" value="C:nucleus"/>
    <property type="evidence" value="ECO:0007669"/>
    <property type="project" value="InterPro"/>
</dbReference>
<keyword evidence="1" id="KW-0479">Metal-binding</keyword>
<dbReference type="AlphaFoldDB" id="A0A0N5BJQ1"/>
<dbReference type="Pfam" id="PF00097">
    <property type="entry name" value="zf-C3HC4"/>
    <property type="match status" value="1"/>
</dbReference>
<dbReference type="GO" id="GO:0036297">
    <property type="term" value="P:interstrand cross-link repair"/>
    <property type="evidence" value="ECO:0007669"/>
    <property type="project" value="InterPro"/>
</dbReference>
<dbReference type="WBParaSite" id="SPAL_0000617300.1">
    <property type="protein sequence ID" value="SPAL_0000617300.1"/>
    <property type="gene ID" value="SPAL_0000617300"/>
</dbReference>
<dbReference type="SUPFAM" id="SSF57850">
    <property type="entry name" value="RING/U-box"/>
    <property type="match status" value="1"/>
</dbReference>
<evidence type="ECO:0000256" key="3">
    <source>
        <dbReference type="ARBA" id="ARBA00022833"/>
    </source>
</evidence>
<protein>
    <submittedName>
        <fullName evidence="7">RING-type domain-containing protein</fullName>
    </submittedName>
</protein>
<evidence type="ECO:0000259" key="5">
    <source>
        <dbReference type="PROSITE" id="PS50089"/>
    </source>
</evidence>
<dbReference type="GO" id="GO:0016567">
    <property type="term" value="P:protein ubiquitination"/>
    <property type="evidence" value="ECO:0007669"/>
    <property type="project" value="InterPro"/>
</dbReference>
<dbReference type="PANTHER" id="PTHR16047:SF7">
    <property type="entry name" value="E3 UBIQUITIN-PROTEIN LIGASE RFWD3"/>
    <property type="match status" value="1"/>
</dbReference>
<evidence type="ECO:0000256" key="2">
    <source>
        <dbReference type="ARBA" id="ARBA00022771"/>
    </source>
</evidence>
<keyword evidence="2 4" id="KW-0863">Zinc-finger</keyword>
<name>A0A0N5BJQ1_STREA</name>
<dbReference type="Gene3D" id="3.30.40.10">
    <property type="entry name" value="Zinc/RING finger domain, C3HC4 (zinc finger)"/>
    <property type="match status" value="1"/>
</dbReference>
<dbReference type="InterPro" id="IPR013083">
    <property type="entry name" value="Znf_RING/FYVE/PHD"/>
</dbReference>
<dbReference type="GO" id="GO:0004842">
    <property type="term" value="F:ubiquitin-protein transferase activity"/>
    <property type="evidence" value="ECO:0007669"/>
    <property type="project" value="InterPro"/>
</dbReference>
<sequence length="197" mass="23178">MPFVCAICSEAYTTNGTEHALFSTKYGHLFGKSCLEKWIQEKSRFECPTYRKLLLDSDYHPIYDVPNEFFEFQLDDKTRKCISGTSKEKQFFYKKRYGKACKIIEFFGTSNGYILIASYDVFHNDDFHNSSYEGSYFLKIYESDYVCYNRNFRPDRITAVVVNNYCKDDVEFCVGFSNGDIYKTVFYLTNGVRQTPR</sequence>
<evidence type="ECO:0000313" key="6">
    <source>
        <dbReference type="Proteomes" id="UP000046392"/>
    </source>
</evidence>
<keyword evidence="6" id="KW-1185">Reference proteome</keyword>
<dbReference type="GO" id="GO:0008270">
    <property type="term" value="F:zinc ion binding"/>
    <property type="evidence" value="ECO:0007669"/>
    <property type="project" value="UniProtKB-KW"/>
</dbReference>
<accession>A0A0N5BJQ1</accession>
<dbReference type="PANTHER" id="PTHR16047">
    <property type="entry name" value="RFWD3 PROTEIN"/>
    <property type="match status" value="1"/>
</dbReference>
<evidence type="ECO:0000256" key="1">
    <source>
        <dbReference type="ARBA" id="ARBA00022723"/>
    </source>
</evidence>
<dbReference type="PROSITE" id="PS50089">
    <property type="entry name" value="ZF_RING_2"/>
    <property type="match status" value="1"/>
</dbReference>
<keyword evidence="3" id="KW-0862">Zinc</keyword>
<reference evidence="7" key="1">
    <citation type="submission" date="2017-02" db="UniProtKB">
        <authorList>
            <consortium name="WormBaseParasite"/>
        </authorList>
    </citation>
    <scope>IDENTIFICATION</scope>
</reference>
<dbReference type="InterPro" id="IPR001841">
    <property type="entry name" value="Znf_RING"/>
</dbReference>
<proteinExistence type="predicted"/>
<dbReference type="Proteomes" id="UP000046392">
    <property type="component" value="Unplaced"/>
</dbReference>
<evidence type="ECO:0000313" key="7">
    <source>
        <dbReference type="WBParaSite" id="SPAL_0000617300.1"/>
    </source>
</evidence>
<dbReference type="InterPro" id="IPR037381">
    <property type="entry name" value="RFWD3"/>
</dbReference>
<feature type="domain" description="RING-type" evidence="5">
    <location>
        <begin position="5"/>
        <end position="51"/>
    </location>
</feature>
<organism evidence="6 7">
    <name type="scientific">Strongyloides papillosus</name>
    <name type="common">Intestinal threadworm</name>
    <dbReference type="NCBI Taxonomy" id="174720"/>
    <lineage>
        <taxon>Eukaryota</taxon>
        <taxon>Metazoa</taxon>
        <taxon>Ecdysozoa</taxon>
        <taxon>Nematoda</taxon>
        <taxon>Chromadorea</taxon>
        <taxon>Rhabditida</taxon>
        <taxon>Tylenchina</taxon>
        <taxon>Panagrolaimomorpha</taxon>
        <taxon>Strongyloidoidea</taxon>
        <taxon>Strongyloididae</taxon>
        <taxon>Strongyloides</taxon>
    </lineage>
</organism>
<dbReference type="InterPro" id="IPR018957">
    <property type="entry name" value="Znf_C3HC4_RING-type"/>
</dbReference>
<evidence type="ECO:0000256" key="4">
    <source>
        <dbReference type="PROSITE-ProRule" id="PRU00175"/>
    </source>
</evidence>